<proteinExistence type="predicted"/>
<dbReference type="SMART" id="SM00564">
    <property type="entry name" value="PQQ"/>
    <property type="match status" value="5"/>
</dbReference>
<dbReference type="InterPro" id="IPR011047">
    <property type="entry name" value="Quinoprotein_ADH-like_sf"/>
</dbReference>
<evidence type="ECO:0000313" key="3">
    <source>
        <dbReference type="EMBL" id="WMT08852.1"/>
    </source>
</evidence>
<dbReference type="PANTHER" id="PTHR34512">
    <property type="entry name" value="CELL SURFACE PROTEIN"/>
    <property type="match status" value="1"/>
</dbReference>
<dbReference type="PANTHER" id="PTHR34512:SF30">
    <property type="entry name" value="OUTER MEMBRANE PROTEIN ASSEMBLY FACTOR BAMB"/>
    <property type="match status" value="1"/>
</dbReference>
<evidence type="ECO:0000259" key="2">
    <source>
        <dbReference type="Pfam" id="PF13360"/>
    </source>
</evidence>
<sequence length="441" mass="47390">MTDDSHPARDHRTYGRRRVLRTVGGATAATVALAGCLGDGEDDLIPETETDREGTVPDGIAQFRRSLERWGYYPDASVPDAVEQDWRLDRLNTGTHTAAKASAAPLPDGGVVFPGDTGYLVALDADGEERWRTGTDTGPDARGIHGTPAVADGRVYVGAYDGVLYAVDAETGDVDWETKLGGSIGSSPLYHDGRIVMAVEYPDPEGSTFVVNADDGEVVWEDPEGRPTDHPHSTPAVDLETGRLVCGSNDGILYGWSYPDPEFEWSFETESNDNDGEIKGPIATYDGGAYFGSWDHHVYRVNLEDGSEDWSFETGSLVMSGPAIDPTLDTVFVGSHDGNLYALDAASGDRHWSFPTDRPITGCPTVYDDRVLVGSKDGGLYALEKRSGDLVWEVDNDGVVTSTPRIIDGAIYYAERAPNPDPEDGGETDTDGGGYKLVAAE</sequence>
<dbReference type="EMBL" id="CP101873">
    <property type="protein sequence ID" value="WMT08852.1"/>
    <property type="molecule type" value="Genomic_DNA"/>
</dbReference>
<accession>A0AAF0T2Z6</accession>
<feature type="domain" description="Pyrrolo-quinoline quinone repeat" evidence="2">
    <location>
        <begin position="118"/>
        <end position="271"/>
    </location>
</feature>
<dbReference type="GeneID" id="84213130"/>
<reference evidence="3 4" key="1">
    <citation type="submission" date="2022-07" db="EMBL/GenBank/DDBJ databases">
        <title>Two temperate virus in Haloterrigena jeotgali A29.</title>
        <authorList>
            <person name="Deng X."/>
        </authorList>
    </citation>
    <scope>NUCLEOTIDE SEQUENCE [LARGE SCALE GENOMIC DNA]</scope>
    <source>
        <strain evidence="3 4">A29</strain>
    </source>
</reference>
<dbReference type="RefSeq" id="WP_049964547.1">
    <property type="nucleotide sequence ID" value="NZ_CP101873.1"/>
</dbReference>
<dbReference type="Gene3D" id="2.130.10.10">
    <property type="entry name" value="YVTN repeat-like/Quinoprotein amine dehydrogenase"/>
    <property type="match status" value="2"/>
</dbReference>
<dbReference type="InterPro" id="IPR002372">
    <property type="entry name" value="PQQ_rpt_dom"/>
</dbReference>
<feature type="region of interest" description="Disordered" evidence="1">
    <location>
        <begin position="414"/>
        <end position="441"/>
    </location>
</feature>
<dbReference type="InterPro" id="IPR018391">
    <property type="entry name" value="PQQ_b-propeller_rpt"/>
</dbReference>
<name>A0AAF0T2Z6_9EURY</name>
<protein>
    <submittedName>
        <fullName evidence="3">PQQ-binding-like beta-propeller repeat protein</fullName>
    </submittedName>
</protein>
<dbReference type="AlphaFoldDB" id="A0AAF0T2Z6"/>
<evidence type="ECO:0000313" key="4">
    <source>
        <dbReference type="Proteomes" id="UP001224926"/>
    </source>
</evidence>
<dbReference type="SUPFAM" id="SSF50998">
    <property type="entry name" value="Quinoprotein alcohol dehydrogenase-like"/>
    <property type="match status" value="2"/>
</dbReference>
<evidence type="ECO:0000256" key="1">
    <source>
        <dbReference type="SAM" id="MobiDB-lite"/>
    </source>
</evidence>
<dbReference type="Proteomes" id="UP001224926">
    <property type="component" value="Chromosome"/>
</dbReference>
<organism evidence="3 4">
    <name type="scientific">Natrinema thermotolerans</name>
    <dbReference type="NCBI Taxonomy" id="121872"/>
    <lineage>
        <taxon>Archaea</taxon>
        <taxon>Methanobacteriati</taxon>
        <taxon>Methanobacteriota</taxon>
        <taxon>Stenosarchaea group</taxon>
        <taxon>Halobacteria</taxon>
        <taxon>Halobacteriales</taxon>
        <taxon>Natrialbaceae</taxon>
        <taxon>Natrinema</taxon>
    </lineage>
</organism>
<feature type="domain" description="Pyrrolo-quinoline quinone repeat" evidence="2">
    <location>
        <begin position="296"/>
        <end position="408"/>
    </location>
</feature>
<dbReference type="GeneID" id="39860817"/>
<feature type="compositionally biased region" description="Acidic residues" evidence="1">
    <location>
        <begin position="421"/>
        <end position="430"/>
    </location>
</feature>
<gene>
    <name evidence="3" type="ORF">NP511_04275</name>
</gene>
<dbReference type="Pfam" id="PF13360">
    <property type="entry name" value="PQQ_2"/>
    <property type="match status" value="2"/>
</dbReference>
<dbReference type="InterPro" id="IPR015943">
    <property type="entry name" value="WD40/YVTN_repeat-like_dom_sf"/>
</dbReference>
<keyword evidence="4" id="KW-1185">Reference proteome</keyword>